<dbReference type="SFLD" id="SFLDS00003">
    <property type="entry name" value="Haloacid_Dehalogenase"/>
    <property type="match status" value="1"/>
</dbReference>
<dbReference type="EMBL" id="NTFS01000296">
    <property type="protein sequence ID" value="PAX52004.1"/>
    <property type="molecule type" value="Genomic_DNA"/>
</dbReference>
<dbReference type="RefSeq" id="WP_095723675.1">
    <property type="nucleotide sequence ID" value="NZ_NTFS01000296.1"/>
</dbReference>
<name>A0A2A2TE26_9CYAN</name>
<dbReference type="GO" id="GO:0006281">
    <property type="term" value="P:DNA repair"/>
    <property type="evidence" value="ECO:0007669"/>
    <property type="project" value="TreeGrafter"/>
</dbReference>
<dbReference type="Pfam" id="PF13419">
    <property type="entry name" value="HAD_2"/>
    <property type="match status" value="1"/>
</dbReference>
<dbReference type="AlphaFoldDB" id="A0A2A2TE26"/>
<organism evidence="1 2">
    <name type="scientific">Brunnivagina elsteri CCALA 953</name>
    <dbReference type="NCBI Taxonomy" id="987040"/>
    <lineage>
        <taxon>Bacteria</taxon>
        <taxon>Bacillati</taxon>
        <taxon>Cyanobacteriota</taxon>
        <taxon>Cyanophyceae</taxon>
        <taxon>Nostocales</taxon>
        <taxon>Calotrichaceae</taxon>
        <taxon>Brunnivagina</taxon>
    </lineage>
</organism>
<dbReference type="PANTHER" id="PTHR43434">
    <property type="entry name" value="PHOSPHOGLYCOLATE PHOSPHATASE"/>
    <property type="match status" value="1"/>
</dbReference>
<protein>
    <submittedName>
        <fullName evidence="1">Carotenoid oxygenase</fullName>
    </submittedName>
</protein>
<dbReference type="Gene3D" id="3.40.50.1000">
    <property type="entry name" value="HAD superfamily/HAD-like"/>
    <property type="match status" value="1"/>
</dbReference>
<proteinExistence type="predicted"/>
<dbReference type="InterPro" id="IPR023198">
    <property type="entry name" value="PGP-like_dom2"/>
</dbReference>
<keyword evidence="2" id="KW-1185">Reference proteome</keyword>
<dbReference type="GO" id="GO:0008967">
    <property type="term" value="F:phosphoglycolate phosphatase activity"/>
    <property type="evidence" value="ECO:0007669"/>
    <property type="project" value="TreeGrafter"/>
</dbReference>
<dbReference type="NCBIfam" id="TIGR01549">
    <property type="entry name" value="HAD-SF-IA-v1"/>
    <property type="match status" value="1"/>
</dbReference>
<dbReference type="GO" id="GO:0005829">
    <property type="term" value="C:cytosol"/>
    <property type="evidence" value="ECO:0007669"/>
    <property type="project" value="TreeGrafter"/>
</dbReference>
<dbReference type="InterPro" id="IPR023214">
    <property type="entry name" value="HAD_sf"/>
</dbReference>
<dbReference type="Proteomes" id="UP000218238">
    <property type="component" value="Unassembled WGS sequence"/>
</dbReference>
<evidence type="ECO:0000313" key="1">
    <source>
        <dbReference type="EMBL" id="PAX52004.1"/>
    </source>
</evidence>
<dbReference type="InterPro" id="IPR050155">
    <property type="entry name" value="HAD-like_hydrolase_sf"/>
</dbReference>
<dbReference type="InterPro" id="IPR041492">
    <property type="entry name" value="HAD_2"/>
</dbReference>
<comment type="caution">
    <text evidence="1">The sequence shown here is derived from an EMBL/GenBank/DDBJ whole genome shotgun (WGS) entry which is preliminary data.</text>
</comment>
<dbReference type="SUPFAM" id="SSF56784">
    <property type="entry name" value="HAD-like"/>
    <property type="match status" value="1"/>
</dbReference>
<accession>A0A2A2TE26</accession>
<dbReference type="InterPro" id="IPR036412">
    <property type="entry name" value="HAD-like_sf"/>
</dbReference>
<evidence type="ECO:0000313" key="2">
    <source>
        <dbReference type="Proteomes" id="UP000218238"/>
    </source>
</evidence>
<gene>
    <name evidence="1" type="ORF">CK510_21710</name>
</gene>
<sequence length="214" mass="24425">MTKKVIIFDFDGTIADTVDALVNVANRLAVEFGYIQITPEELAILRNLTSREIISYSGISVFKIPFLVKKVKSELKDKIPELKPIDGINEALMELKNKTHRLGIITSNSQENVSEFLRINQMDDLFEFVCSGVTIFGKTTIINNVLRQKQLKLQEVIYVGDETRDVEASKKANIKVVAVTWGFNSYDILSRQKPDFLINHPRELLDVIEERHDE</sequence>
<reference evidence="1 2" key="1">
    <citation type="submission" date="2017-08" db="EMBL/GenBank/DDBJ databases">
        <title>Draft genome sequence of filamentous cyanobacterium Calothrix elsteri CCALA 953.</title>
        <authorList>
            <person name="Gagunashvili A.N."/>
            <person name="Elster J."/>
            <person name="Andresson O.S."/>
        </authorList>
    </citation>
    <scope>NUCLEOTIDE SEQUENCE [LARGE SCALE GENOMIC DNA]</scope>
    <source>
        <strain evidence="1 2">CCALA 953</strain>
    </source>
</reference>
<dbReference type="SFLD" id="SFLDG01129">
    <property type="entry name" value="C1.5:_HAD__Beta-PGM__Phosphata"/>
    <property type="match status" value="1"/>
</dbReference>
<dbReference type="OrthoDB" id="9807630at2"/>
<dbReference type="InterPro" id="IPR006439">
    <property type="entry name" value="HAD-SF_hydro_IA"/>
</dbReference>
<dbReference type="PANTHER" id="PTHR43434:SF13">
    <property type="entry name" value="PHOSPHOGLYCOLATE PHOSPHATASE"/>
    <property type="match status" value="1"/>
</dbReference>
<dbReference type="Gene3D" id="1.10.150.240">
    <property type="entry name" value="Putative phosphatase, domain 2"/>
    <property type="match status" value="1"/>
</dbReference>